<evidence type="ECO:0000313" key="1">
    <source>
        <dbReference type="EMBL" id="SHK31464.1"/>
    </source>
</evidence>
<dbReference type="EMBL" id="FQZY01000042">
    <property type="protein sequence ID" value="SHK31464.1"/>
    <property type="molecule type" value="Genomic_DNA"/>
</dbReference>
<name>A0A1M6RG71_9FIRM</name>
<dbReference type="RefSeq" id="WP_073111336.1">
    <property type="nucleotide sequence ID" value="NZ_FQZY01000042.1"/>
</dbReference>
<dbReference type="STRING" id="1121950.SAMN02745243_02689"/>
<organism evidence="1 2">
    <name type="scientific">Hespellia stercorisuis DSM 15480</name>
    <dbReference type="NCBI Taxonomy" id="1121950"/>
    <lineage>
        <taxon>Bacteria</taxon>
        <taxon>Bacillati</taxon>
        <taxon>Bacillota</taxon>
        <taxon>Clostridia</taxon>
        <taxon>Lachnospirales</taxon>
        <taxon>Lachnospiraceae</taxon>
        <taxon>Hespellia</taxon>
    </lineage>
</organism>
<dbReference type="Proteomes" id="UP000184301">
    <property type="component" value="Unassembled WGS sequence"/>
</dbReference>
<dbReference type="OrthoDB" id="2327026at2"/>
<accession>A0A1M6RG71</accession>
<proteinExistence type="predicted"/>
<protein>
    <submittedName>
        <fullName evidence="1">Uncharacterized protein</fullName>
    </submittedName>
</protein>
<sequence length="100" mass="11623">MRYDIPVFFQSIKAGAYNPETGNYGPDEVVEDKKYANVTDAGVETLKIVYGEIRQGVLAIQLQNHYEKPFDRVRIGRKMYHVDYSRRFRTKGVYVVSEVQ</sequence>
<reference evidence="1 2" key="1">
    <citation type="submission" date="2016-11" db="EMBL/GenBank/DDBJ databases">
        <authorList>
            <person name="Jaros S."/>
            <person name="Januszkiewicz K."/>
            <person name="Wedrychowicz H."/>
        </authorList>
    </citation>
    <scope>NUCLEOTIDE SEQUENCE [LARGE SCALE GENOMIC DNA]</scope>
    <source>
        <strain evidence="1 2">DSM 15480</strain>
    </source>
</reference>
<evidence type="ECO:0000313" key="2">
    <source>
        <dbReference type="Proteomes" id="UP000184301"/>
    </source>
</evidence>
<gene>
    <name evidence="1" type="ORF">SAMN02745243_02689</name>
</gene>
<keyword evidence="2" id="KW-1185">Reference proteome</keyword>
<dbReference type="AlphaFoldDB" id="A0A1M6RG71"/>